<organism evidence="3 4">
    <name type="scientific">Lasiodiplodia hormozganensis</name>
    <dbReference type="NCBI Taxonomy" id="869390"/>
    <lineage>
        <taxon>Eukaryota</taxon>
        <taxon>Fungi</taxon>
        <taxon>Dikarya</taxon>
        <taxon>Ascomycota</taxon>
        <taxon>Pezizomycotina</taxon>
        <taxon>Dothideomycetes</taxon>
        <taxon>Dothideomycetes incertae sedis</taxon>
        <taxon>Botryosphaeriales</taxon>
        <taxon>Botryosphaeriaceae</taxon>
        <taxon>Lasiodiplodia</taxon>
    </lineage>
</organism>
<feature type="chain" id="PRO_5041240893" evidence="1">
    <location>
        <begin position="19"/>
        <end position="337"/>
    </location>
</feature>
<evidence type="ECO:0000313" key="3">
    <source>
        <dbReference type="EMBL" id="KAK0618647.1"/>
    </source>
</evidence>
<dbReference type="Pfam" id="PF07143">
    <property type="entry name" value="CrtC"/>
    <property type="match status" value="1"/>
</dbReference>
<keyword evidence="1" id="KW-0732">Signal</keyword>
<evidence type="ECO:0000256" key="1">
    <source>
        <dbReference type="SAM" id="SignalP"/>
    </source>
</evidence>
<feature type="signal peptide" evidence="1">
    <location>
        <begin position="1"/>
        <end position="18"/>
    </location>
</feature>
<name>A0AA39WNG8_9PEZI</name>
<dbReference type="InterPro" id="IPR053112">
    <property type="entry name" value="Fungal_Dehydratase/Hydratase"/>
</dbReference>
<comment type="caution">
    <text evidence="3">The sequence shown here is derived from an EMBL/GenBank/DDBJ whole genome shotgun (WGS) entry which is preliminary data.</text>
</comment>
<dbReference type="SUPFAM" id="SSF159245">
    <property type="entry name" value="AttH-like"/>
    <property type="match status" value="1"/>
</dbReference>
<sequence length="337" mass="37155">MMVLRLMGALALACLSTGFVFQPDHHSTYLNSRVPARFDLSKDQADGSYWSSTFLTTTTGKQYLAVSHVLGSLSKSSILELDTLRYWNDIAYSESSDSNTTPNSSAFSIRAGDYAFGSESADGISTMYTFGSSANYSYNFSLAASSKVLLNGGGGAITFGSGYANSTEWAIPACKTGGTLTLEEEILQIDPAKSLTWYDHQKCFGAPRNWTWFELHFPGSSIKASIWAYDLLASPSAEARFATVRLGQDSSSLLAYELTPDMHDVWKSPNSNITYPLKWKLDFENGDYLWVKSIRPDQEIYGSRQIGDTVYAGFATVSGRFLGQRIRFGVVEMITLY</sequence>
<dbReference type="InterPro" id="IPR023374">
    <property type="entry name" value="AttH-like_dom_sf"/>
</dbReference>
<dbReference type="PANTHER" id="PTHR40617:SF1">
    <property type="entry name" value="ATTH DOMAIN-CONTAINING PROTEIN-RELATED"/>
    <property type="match status" value="1"/>
</dbReference>
<protein>
    <submittedName>
        <fullName evidence="3">Kievitone hydratase</fullName>
    </submittedName>
</protein>
<evidence type="ECO:0000259" key="2">
    <source>
        <dbReference type="Pfam" id="PF07143"/>
    </source>
</evidence>
<dbReference type="EMBL" id="JAUJDW010000182">
    <property type="protein sequence ID" value="KAK0618647.1"/>
    <property type="molecule type" value="Genomic_DNA"/>
</dbReference>
<dbReference type="Gene3D" id="2.40.370.10">
    <property type="entry name" value="AttH-like domain"/>
    <property type="match status" value="2"/>
</dbReference>
<dbReference type="Pfam" id="PF17186">
    <property type="entry name" value="Lipocalin_9"/>
    <property type="match status" value="1"/>
</dbReference>
<proteinExistence type="predicted"/>
<reference evidence="3" key="1">
    <citation type="submission" date="2023-06" db="EMBL/GenBank/DDBJ databases">
        <title>Multi-omics analyses reveal the molecular pathogenesis toolkit of Lasiodiplodia hormozganensis, a cross-kingdom pathogen.</title>
        <authorList>
            <person name="Felix C."/>
            <person name="Meneses R."/>
            <person name="Goncalves M.F.M."/>
            <person name="Tilleman L."/>
            <person name="Duarte A.S."/>
            <person name="Jorrin-Novo J.V."/>
            <person name="Van De Peer Y."/>
            <person name="Deforce D."/>
            <person name="Van Nieuwerburgh F."/>
            <person name="Esteves A.C."/>
            <person name="Alves A."/>
        </authorList>
    </citation>
    <scope>NUCLEOTIDE SEQUENCE</scope>
    <source>
        <strain evidence="3">CBS 339.90</strain>
    </source>
</reference>
<accession>A0AA39WNG8</accession>
<keyword evidence="4" id="KW-1185">Reference proteome</keyword>
<dbReference type="InterPro" id="IPR010791">
    <property type="entry name" value="AttH_dom"/>
</dbReference>
<gene>
    <name evidence="3" type="primary">khs_1</name>
    <name evidence="3" type="ORF">DIS24_g11673</name>
</gene>
<evidence type="ECO:0000313" key="4">
    <source>
        <dbReference type="Proteomes" id="UP001175001"/>
    </source>
</evidence>
<dbReference type="AlphaFoldDB" id="A0AA39WNG8"/>
<dbReference type="PANTHER" id="PTHR40617">
    <property type="entry name" value="TERPENE CYCLASE ASQC"/>
    <property type="match status" value="1"/>
</dbReference>
<feature type="domain" description="AttH" evidence="2">
    <location>
        <begin position="79"/>
        <end position="201"/>
    </location>
</feature>
<dbReference type="Proteomes" id="UP001175001">
    <property type="component" value="Unassembled WGS sequence"/>
</dbReference>